<gene>
    <name evidence="2" type="ORF">SAMN06295933_0992</name>
</gene>
<dbReference type="InterPro" id="IPR013783">
    <property type="entry name" value="Ig-like_fold"/>
</dbReference>
<protein>
    <submittedName>
        <fullName evidence="2">P pilus assembly protein, chaperone PapD</fullName>
    </submittedName>
</protein>
<feature type="chain" id="PRO_5012982182" evidence="1">
    <location>
        <begin position="23"/>
        <end position="276"/>
    </location>
</feature>
<keyword evidence="1" id="KW-0732">Signal</keyword>
<dbReference type="Gene3D" id="2.60.40.10">
    <property type="entry name" value="Immunoglobulins"/>
    <property type="match status" value="1"/>
</dbReference>
<evidence type="ECO:0000313" key="2">
    <source>
        <dbReference type="EMBL" id="SME97917.1"/>
    </source>
</evidence>
<dbReference type="EMBL" id="FWZU01000001">
    <property type="protein sequence ID" value="SME97917.1"/>
    <property type="molecule type" value="Genomic_DNA"/>
</dbReference>
<dbReference type="AlphaFoldDB" id="A0A1X7CJS1"/>
<reference evidence="3" key="1">
    <citation type="submission" date="2017-04" db="EMBL/GenBank/DDBJ databases">
        <authorList>
            <person name="Varghese N."/>
            <person name="Submissions S."/>
        </authorList>
    </citation>
    <scope>NUCLEOTIDE SEQUENCE [LARGE SCALE GENOMIC DNA]</scope>
    <source>
        <strain evidence="3">K3S</strain>
    </source>
</reference>
<dbReference type="STRING" id="1519643.SAMN06295933_0992"/>
<evidence type="ECO:0000313" key="3">
    <source>
        <dbReference type="Proteomes" id="UP000192906"/>
    </source>
</evidence>
<keyword evidence="3" id="KW-1185">Reference proteome</keyword>
<sequence>MPALLKKTFISFFLFFSFASSAYAVSGIMIDPMRVELDGNNRYAVVTVFNQSRKEPVTYSISTLPMRMREDGTLYIPKKMTKREMLAQSMVKFSPRTATIEPDGKQVVRVVIRKPPNLPEGEYFTYMRVGPIYDTAKKDKKDSPPDLNTDASGIIIDMKVGMRIPIMIYQGEPKVTTTIDGLKMVKGQTEDSIELKLKCKGNRSSYVGVSIYTMVNGEKKIIASKPRIVTYLPQETRFVVLPKLDKSFKNGKVTVELTDFNDRDKKIIDSKSYTIK</sequence>
<dbReference type="InterPro" id="IPR008962">
    <property type="entry name" value="PapD-like_sf"/>
</dbReference>
<name>A0A1X7CJS1_9BACT</name>
<evidence type="ECO:0000256" key="1">
    <source>
        <dbReference type="SAM" id="SignalP"/>
    </source>
</evidence>
<feature type="signal peptide" evidence="1">
    <location>
        <begin position="1"/>
        <end position="22"/>
    </location>
</feature>
<dbReference type="SUPFAM" id="SSF49354">
    <property type="entry name" value="PapD-like"/>
    <property type="match status" value="1"/>
</dbReference>
<accession>A0A1X7CJS1</accession>
<organism evidence="2 3">
    <name type="scientific">Desulfovibrio gilichinskyi</name>
    <dbReference type="NCBI Taxonomy" id="1519643"/>
    <lineage>
        <taxon>Bacteria</taxon>
        <taxon>Pseudomonadati</taxon>
        <taxon>Thermodesulfobacteriota</taxon>
        <taxon>Desulfovibrionia</taxon>
        <taxon>Desulfovibrionales</taxon>
        <taxon>Desulfovibrionaceae</taxon>
        <taxon>Desulfovibrio</taxon>
    </lineage>
</organism>
<dbReference type="Proteomes" id="UP000192906">
    <property type="component" value="Unassembled WGS sequence"/>
</dbReference>
<proteinExistence type="predicted"/>